<evidence type="ECO:0000313" key="6">
    <source>
        <dbReference type="EMBL" id="KPL76960.1"/>
    </source>
</evidence>
<dbReference type="GO" id="GO:0055085">
    <property type="term" value="P:transmembrane transport"/>
    <property type="evidence" value="ECO:0007669"/>
    <property type="project" value="UniProtKB-ARBA"/>
</dbReference>
<proteinExistence type="inferred from homology"/>
<evidence type="ECO:0000313" key="7">
    <source>
        <dbReference type="Proteomes" id="UP000050417"/>
    </source>
</evidence>
<dbReference type="PANTHER" id="PTHR43776">
    <property type="entry name" value="TRANSPORT ATP-BINDING PROTEIN"/>
    <property type="match status" value="1"/>
</dbReference>
<dbReference type="InterPro" id="IPR017871">
    <property type="entry name" value="ABC_transporter-like_CS"/>
</dbReference>
<dbReference type="InterPro" id="IPR003439">
    <property type="entry name" value="ABC_transporter-like_ATP-bd"/>
</dbReference>
<keyword evidence="7" id="KW-1185">Reference proteome</keyword>
<dbReference type="OrthoDB" id="9779287at2"/>
<dbReference type="PROSITE" id="PS00211">
    <property type="entry name" value="ABC_TRANSPORTER_1"/>
    <property type="match status" value="1"/>
</dbReference>
<gene>
    <name evidence="6" type="ORF">ADN00_10250</name>
</gene>
<dbReference type="InterPro" id="IPR050319">
    <property type="entry name" value="ABC_transp_ATP-bind"/>
</dbReference>
<evidence type="ECO:0000256" key="4">
    <source>
        <dbReference type="ARBA" id="ARBA00022840"/>
    </source>
</evidence>
<dbReference type="PANTHER" id="PTHR43776:SF8">
    <property type="entry name" value="ABC TRANSPORTER, ATP-BINDING PROTEIN"/>
    <property type="match status" value="1"/>
</dbReference>
<dbReference type="NCBIfam" id="TIGR01727">
    <property type="entry name" value="oligo_HPY"/>
    <property type="match status" value="1"/>
</dbReference>
<comment type="similarity">
    <text evidence="1">Belongs to the ABC transporter superfamily.</text>
</comment>
<dbReference type="RefSeq" id="WP_075062907.1">
    <property type="nucleotide sequence ID" value="NZ_LGCL01000024.1"/>
</dbReference>
<protein>
    <submittedName>
        <fullName evidence="6">Peptide ABC transporter ATPase</fullName>
    </submittedName>
</protein>
<accession>A0A0P6X546</accession>
<organism evidence="6 7">
    <name type="scientific">Ornatilinea apprima</name>
    <dbReference type="NCBI Taxonomy" id="1134406"/>
    <lineage>
        <taxon>Bacteria</taxon>
        <taxon>Bacillati</taxon>
        <taxon>Chloroflexota</taxon>
        <taxon>Anaerolineae</taxon>
        <taxon>Anaerolineales</taxon>
        <taxon>Anaerolineaceae</taxon>
        <taxon>Ornatilinea</taxon>
    </lineage>
</organism>
<feature type="domain" description="ABC transporter" evidence="5">
    <location>
        <begin position="15"/>
        <end position="271"/>
    </location>
</feature>
<dbReference type="InterPro" id="IPR013563">
    <property type="entry name" value="Oligopep_ABC_C"/>
</dbReference>
<sequence length="341" mass="38641">MNEQTPTPISDDILVKVENIKKWYPVQTTFLDQLFTQQRDFVRAVDGVSFTIKRGEAFGLAGESGSGKSTIGRLTLGLEELTEGRAIFDGIDYSTLSVDENRKLRRRMQVIFQDPMASLNPRMSIGSAITQPLRIHYPEKAAEHRDMVLSIMDKVGLTPPLFFYNKYPHQISGGQRQRIVIARALVTQPELVLADEPIAMADVSVRAQLLDLMVQLKKEFNLTYLFITHDLATAKYICDRIGVLYLGRMAEVGPLREVYANPLHPYTQALMAAVPKPNPHKRRTYPMPEGEIPNPINPPSGCRFHPRCPFAKDECSRVEPELRELRPDHLVACHFAEQFVK</sequence>
<evidence type="ECO:0000259" key="5">
    <source>
        <dbReference type="PROSITE" id="PS50893"/>
    </source>
</evidence>
<dbReference type="InterPro" id="IPR003593">
    <property type="entry name" value="AAA+_ATPase"/>
</dbReference>
<dbReference type="SMART" id="SM00382">
    <property type="entry name" value="AAA"/>
    <property type="match status" value="1"/>
</dbReference>
<dbReference type="InterPro" id="IPR027417">
    <property type="entry name" value="P-loop_NTPase"/>
</dbReference>
<dbReference type="Proteomes" id="UP000050417">
    <property type="component" value="Unassembled WGS sequence"/>
</dbReference>
<dbReference type="GO" id="GO:0016887">
    <property type="term" value="F:ATP hydrolysis activity"/>
    <property type="evidence" value="ECO:0007669"/>
    <property type="project" value="InterPro"/>
</dbReference>
<dbReference type="FunFam" id="3.40.50.300:FF:000016">
    <property type="entry name" value="Oligopeptide ABC transporter ATP-binding component"/>
    <property type="match status" value="1"/>
</dbReference>
<dbReference type="AlphaFoldDB" id="A0A0P6X546"/>
<dbReference type="Gene3D" id="3.40.50.300">
    <property type="entry name" value="P-loop containing nucleotide triphosphate hydrolases"/>
    <property type="match status" value="1"/>
</dbReference>
<name>A0A0P6X546_9CHLR</name>
<evidence type="ECO:0000256" key="2">
    <source>
        <dbReference type="ARBA" id="ARBA00022448"/>
    </source>
</evidence>
<dbReference type="STRING" id="1134406.ADN00_10250"/>
<dbReference type="Pfam" id="PF08352">
    <property type="entry name" value="oligo_HPY"/>
    <property type="match status" value="1"/>
</dbReference>
<comment type="caution">
    <text evidence="6">The sequence shown here is derived from an EMBL/GenBank/DDBJ whole genome shotgun (WGS) entry which is preliminary data.</text>
</comment>
<keyword evidence="4" id="KW-0067">ATP-binding</keyword>
<dbReference type="GO" id="GO:0005524">
    <property type="term" value="F:ATP binding"/>
    <property type="evidence" value="ECO:0007669"/>
    <property type="project" value="UniProtKB-KW"/>
</dbReference>
<dbReference type="PROSITE" id="PS50893">
    <property type="entry name" value="ABC_TRANSPORTER_2"/>
    <property type="match status" value="1"/>
</dbReference>
<reference evidence="6 7" key="1">
    <citation type="submission" date="2015-07" db="EMBL/GenBank/DDBJ databases">
        <title>Genome sequence of Ornatilinea apprima DSM 23815.</title>
        <authorList>
            <person name="Hemp J."/>
            <person name="Ward L.M."/>
            <person name="Pace L.A."/>
            <person name="Fischer W.W."/>
        </authorList>
    </citation>
    <scope>NUCLEOTIDE SEQUENCE [LARGE SCALE GENOMIC DNA]</scope>
    <source>
        <strain evidence="6 7">P3M-1</strain>
    </source>
</reference>
<dbReference type="Pfam" id="PF00005">
    <property type="entry name" value="ABC_tran"/>
    <property type="match status" value="1"/>
</dbReference>
<dbReference type="GO" id="GO:0015833">
    <property type="term" value="P:peptide transport"/>
    <property type="evidence" value="ECO:0007669"/>
    <property type="project" value="InterPro"/>
</dbReference>
<evidence type="ECO:0000256" key="3">
    <source>
        <dbReference type="ARBA" id="ARBA00022741"/>
    </source>
</evidence>
<keyword evidence="3" id="KW-0547">Nucleotide-binding</keyword>
<dbReference type="SUPFAM" id="SSF52540">
    <property type="entry name" value="P-loop containing nucleoside triphosphate hydrolases"/>
    <property type="match status" value="1"/>
</dbReference>
<evidence type="ECO:0000256" key="1">
    <source>
        <dbReference type="ARBA" id="ARBA00005417"/>
    </source>
</evidence>
<dbReference type="EMBL" id="LGCL01000024">
    <property type="protein sequence ID" value="KPL76960.1"/>
    <property type="molecule type" value="Genomic_DNA"/>
</dbReference>
<keyword evidence="2" id="KW-0813">Transport</keyword>
<dbReference type="CDD" id="cd03257">
    <property type="entry name" value="ABC_NikE_OppD_transporters"/>
    <property type="match status" value="1"/>
</dbReference>